<protein>
    <submittedName>
        <fullName evidence="1">Uncharacterized protein</fullName>
    </submittedName>
</protein>
<dbReference type="EMBL" id="JBJURJ010000008">
    <property type="protein sequence ID" value="MFM9329352.1"/>
    <property type="molecule type" value="Genomic_DNA"/>
</dbReference>
<comment type="caution">
    <text evidence="1">The sequence shown here is derived from an EMBL/GenBank/DDBJ whole genome shotgun (WGS) entry which is preliminary data.</text>
</comment>
<evidence type="ECO:0000313" key="1">
    <source>
        <dbReference type="EMBL" id="MFM9329352.1"/>
    </source>
</evidence>
<dbReference type="Proteomes" id="UP001631969">
    <property type="component" value="Unassembled WGS sequence"/>
</dbReference>
<evidence type="ECO:0000313" key="2">
    <source>
        <dbReference type="Proteomes" id="UP001631969"/>
    </source>
</evidence>
<name>A0ACC7P4W5_9BACL</name>
<accession>A0ACC7P4W5</accession>
<organism evidence="1 2">
    <name type="scientific">Paenibacillus mesotrionivorans</name>
    <dbReference type="NCBI Taxonomy" id="3160968"/>
    <lineage>
        <taxon>Bacteria</taxon>
        <taxon>Bacillati</taxon>
        <taxon>Bacillota</taxon>
        <taxon>Bacilli</taxon>
        <taxon>Bacillales</taxon>
        <taxon>Paenibacillaceae</taxon>
        <taxon>Paenibacillus</taxon>
    </lineage>
</organism>
<sequence>MKIKILEINFQKKNKIVVYFSCTIGEGIGVWKSQDKVYKGMEADVELDVYGTLSVNEDINLVEEQEEKIYIMDNQVHIRGRIEQIDWDNLITVRLGRSILLIDVDDVAFLGINKWIDIKTKELGLTEVIF</sequence>
<proteinExistence type="predicted"/>
<reference evidence="1" key="1">
    <citation type="submission" date="2024-12" db="EMBL/GenBank/DDBJ databases">
        <authorList>
            <person name="Wu N."/>
        </authorList>
    </citation>
    <scope>NUCLEOTIDE SEQUENCE</scope>
    <source>
        <strain evidence="1">P15</strain>
    </source>
</reference>
<keyword evidence="2" id="KW-1185">Reference proteome</keyword>
<gene>
    <name evidence="1" type="ORF">ACI1P1_13740</name>
</gene>